<evidence type="ECO:0000313" key="9">
    <source>
        <dbReference type="Proteomes" id="UP001233172"/>
    </source>
</evidence>
<sequence>MNNECSDPRACTLHIKKVFQCKIKEDGSWSSGLSRHLDDTSRSRINSWSGAEPGDLLIFAGGPNFNPHSALGQIRLNTANLLESKGIKVREDGFQFLWVDNFPLFLPKENGGDGLESAHHPFTAPHPEDLHLLYSKPELVRGQHYDLVLNGNEIGGGSIRIHDSKLQRYILSDILKEDISELEHLLFALDCGAPPHGGIALGLDRLIAIMCKKDSIRDVIAFPKIMGGKDPLSDSPASISQADMDYYHLKLKTQDGHSE</sequence>
<evidence type="ECO:0000256" key="2">
    <source>
        <dbReference type="ARBA" id="ARBA00022598"/>
    </source>
</evidence>
<evidence type="ECO:0000256" key="4">
    <source>
        <dbReference type="ARBA" id="ARBA00022840"/>
    </source>
</evidence>
<evidence type="ECO:0000256" key="5">
    <source>
        <dbReference type="ARBA" id="ARBA00022917"/>
    </source>
</evidence>
<dbReference type="InterPro" id="IPR004115">
    <property type="entry name" value="GAD-like_sf"/>
</dbReference>
<comment type="caution">
    <text evidence="8">The sequence shown here is derived from an EMBL/GenBank/DDBJ whole genome shotgun (WGS) entry which is preliminary data.</text>
</comment>
<organism evidence="8 9">
    <name type="scientific">Biomphalaria pfeifferi</name>
    <name type="common">Bloodfluke planorb</name>
    <name type="synonym">Freshwater snail</name>
    <dbReference type="NCBI Taxonomy" id="112525"/>
    <lineage>
        <taxon>Eukaryota</taxon>
        <taxon>Metazoa</taxon>
        <taxon>Spiralia</taxon>
        <taxon>Lophotrochozoa</taxon>
        <taxon>Mollusca</taxon>
        <taxon>Gastropoda</taxon>
        <taxon>Heterobranchia</taxon>
        <taxon>Euthyneura</taxon>
        <taxon>Panpulmonata</taxon>
        <taxon>Hygrophila</taxon>
        <taxon>Lymnaeoidea</taxon>
        <taxon>Planorbidae</taxon>
        <taxon>Biomphalaria</taxon>
    </lineage>
</organism>
<reference evidence="8" key="1">
    <citation type="journal article" date="2023" name="PLoS Negl. Trop. Dis.">
        <title>A genome sequence for Biomphalaria pfeifferi, the major vector snail for the human-infecting parasite Schistosoma mansoni.</title>
        <authorList>
            <person name="Bu L."/>
            <person name="Lu L."/>
            <person name="Laidemitt M.R."/>
            <person name="Zhang S.M."/>
            <person name="Mutuku M."/>
            <person name="Mkoji G."/>
            <person name="Steinauer M."/>
            <person name="Loker E.S."/>
        </authorList>
    </citation>
    <scope>NUCLEOTIDE SEQUENCE</scope>
    <source>
        <strain evidence="8">KasaAsao</strain>
    </source>
</reference>
<evidence type="ECO:0000256" key="6">
    <source>
        <dbReference type="ARBA" id="ARBA00023146"/>
    </source>
</evidence>
<dbReference type="InterPro" id="IPR004364">
    <property type="entry name" value="Aa-tRNA-synt_II"/>
</dbReference>
<dbReference type="GO" id="GO:0005739">
    <property type="term" value="C:mitochondrion"/>
    <property type="evidence" value="ECO:0007669"/>
    <property type="project" value="TreeGrafter"/>
</dbReference>
<dbReference type="SUPFAM" id="SSF55261">
    <property type="entry name" value="GAD domain-like"/>
    <property type="match status" value="1"/>
</dbReference>
<reference evidence="8" key="2">
    <citation type="submission" date="2023-04" db="EMBL/GenBank/DDBJ databases">
        <authorList>
            <person name="Bu L."/>
            <person name="Lu L."/>
            <person name="Laidemitt M.R."/>
            <person name="Zhang S.M."/>
            <person name="Mutuku M."/>
            <person name="Mkoji G."/>
            <person name="Steinauer M."/>
            <person name="Loker E.S."/>
        </authorList>
    </citation>
    <scope>NUCLEOTIDE SEQUENCE</scope>
    <source>
        <strain evidence="8">KasaAsao</strain>
        <tissue evidence="8">Whole Snail</tissue>
    </source>
</reference>
<dbReference type="PRINTS" id="PR01042">
    <property type="entry name" value="TRNASYNTHASP"/>
</dbReference>
<proteinExistence type="inferred from homology"/>
<keyword evidence="2 8" id="KW-0436">Ligase</keyword>
<dbReference type="GO" id="GO:0004815">
    <property type="term" value="F:aspartate-tRNA ligase activity"/>
    <property type="evidence" value="ECO:0007669"/>
    <property type="project" value="TreeGrafter"/>
</dbReference>
<comment type="similarity">
    <text evidence="1">Belongs to the class-II aminoacyl-tRNA synthetase family. Type 1 subfamily.</text>
</comment>
<dbReference type="PANTHER" id="PTHR22594:SF5">
    <property type="entry name" value="ASPARTATE--TRNA LIGASE, MITOCHONDRIAL"/>
    <property type="match status" value="1"/>
</dbReference>
<dbReference type="InterPro" id="IPR002312">
    <property type="entry name" value="Asp/Asn-tRNA-synth_IIb"/>
</dbReference>
<dbReference type="SUPFAM" id="SSF55681">
    <property type="entry name" value="Class II aaRS and biotin synthetases"/>
    <property type="match status" value="1"/>
</dbReference>
<name>A0AAD8ATT5_BIOPF</name>
<dbReference type="AlphaFoldDB" id="A0AAD8ATT5"/>
<feature type="domain" description="Aminoacyl-tRNA synthetase class II (D/K/N)" evidence="7">
    <location>
        <begin position="88"/>
        <end position="224"/>
    </location>
</feature>
<dbReference type="GO" id="GO:0005524">
    <property type="term" value="F:ATP binding"/>
    <property type="evidence" value="ECO:0007669"/>
    <property type="project" value="UniProtKB-KW"/>
</dbReference>
<dbReference type="Gene3D" id="3.30.1360.30">
    <property type="entry name" value="GAD-like domain"/>
    <property type="match status" value="1"/>
</dbReference>
<dbReference type="Proteomes" id="UP001233172">
    <property type="component" value="Unassembled WGS sequence"/>
</dbReference>
<keyword evidence="4" id="KW-0067">ATP-binding</keyword>
<dbReference type="GO" id="GO:0006422">
    <property type="term" value="P:aspartyl-tRNA aminoacylation"/>
    <property type="evidence" value="ECO:0007669"/>
    <property type="project" value="TreeGrafter"/>
</dbReference>
<keyword evidence="3" id="KW-0547">Nucleotide-binding</keyword>
<protein>
    <submittedName>
        <fullName evidence="8">Aspartate--tRNA ligase mitochondrial</fullName>
    </submittedName>
</protein>
<gene>
    <name evidence="8" type="ORF">Bpfe_028237</name>
</gene>
<dbReference type="InterPro" id="IPR045864">
    <property type="entry name" value="aa-tRNA-synth_II/BPL/LPL"/>
</dbReference>
<dbReference type="PANTHER" id="PTHR22594">
    <property type="entry name" value="ASPARTYL/LYSYL-TRNA SYNTHETASE"/>
    <property type="match status" value="1"/>
</dbReference>
<evidence type="ECO:0000313" key="8">
    <source>
        <dbReference type="EMBL" id="KAK0042325.1"/>
    </source>
</evidence>
<evidence type="ECO:0000256" key="1">
    <source>
        <dbReference type="ARBA" id="ARBA00006303"/>
    </source>
</evidence>
<dbReference type="Gene3D" id="3.30.930.10">
    <property type="entry name" value="Bira Bifunctional Protein, Domain 2"/>
    <property type="match status" value="1"/>
</dbReference>
<dbReference type="EMBL" id="JASAOG010000244">
    <property type="protein sequence ID" value="KAK0042325.1"/>
    <property type="molecule type" value="Genomic_DNA"/>
</dbReference>
<keyword evidence="5" id="KW-0648">Protein biosynthesis</keyword>
<evidence type="ECO:0000256" key="3">
    <source>
        <dbReference type="ARBA" id="ARBA00022741"/>
    </source>
</evidence>
<keyword evidence="9" id="KW-1185">Reference proteome</keyword>
<dbReference type="Pfam" id="PF00152">
    <property type="entry name" value="tRNA-synt_2"/>
    <property type="match status" value="1"/>
</dbReference>
<keyword evidence="6" id="KW-0030">Aminoacyl-tRNA synthetase</keyword>
<evidence type="ECO:0000259" key="7">
    <source>
        <dbReference type="Pfam" id="PF00152"/>
    </source>
</evidence>
<accession>A0AAD8ATT5</accession>